<dbReference type="Pfam" id="PF01656">
    <property type="entry name" value="CbiA"/>
    <property type="match status" value="1"/>
</dbReference>
<dbReference type="InParanoid" id="U2DQS0"/>
<gene>
    <name evidence="4" type="ORF">HLPCO_003070</name>
</gene>
<dbReference type="InterPro" id="IPR027417">
    <property type="entry name" value="P-loop_NTPase"/>
</dbReference>
<comment type="caution">
    <text evidence="4">The sequence shown here is derived from an EMBL/GenBank/DDBJ whole genome shotgun (WGS) entry which is preliminary data.</text>
</comment>
<dbReference type="InterPro" id="IPR002586">
    <property type="entry name" value="CobQ/CobB/MinD/ParA_Nub-bd_dom"/>
</dbReference>
<sequence length="260" mass="29777">MVYKDIVTLEDSKSPMTEIYRNIRTNIEYANMDRELKVISVTSTTANEAKSTVIANLAVMSANKEERVLIIDADLRRPSVHRFFRVQNEQGLTDLTRAYSLLENNESIDYESYIKEFRHEEIGDNEKKIHILTGGMKIVNPAEFLGSKAFINLVNFLKTKYDRIYIDTAPAGMFSDGVVVASASDGTVYVIESGRSKYDDVIQSVEALKQTNAYIIGTILTKVPLSRKDKHQYYDYYRYYNEQVPTKKKWLFTKSKGGTK</sequence>
<organism evidence="4 5">
    <name type="scientific">Haloplasma contractile SSD-17B</name>
    <dbReference type="NCBI Taxonomy" id="1033810"/>
    <lineage>
        <taxon>Bacteria</taxon>
        <taxon>Bacillati</taxon>
        <taxon>Mycoplasmatota</taxon>
        <taxon>Mollicutes</taxon>
        <taxon>Haloplasmatales</taxon>
        <taxon>Haloplasmataceae</taxon>
        <taxon>Haloplasma</taxon>
    </lineage>
</organism>
<dbReference type="EMBL" id="AFNU02000022">
    <property type="protein sequence ID" value="ERJ10947.1"/>
    <property type="molecule type" value="Genomic_DNA"/>
</dbReference>
<reference evidence="4 5" key="2">
    <citation type="journal article" date="2013" name="PLoS ONE">
        <title>INDIGO - INtegrated Data Warehouse of MIcrobial GenOmes with Examples from the Red Sea Extremophiles.</title>
        <authorList>
            <person name="Alam I."/>
            <person name="Antunes A."/>
            <person name="Kamau A.A."/>
            <person name="Ba Alawi W."/>
            <person name="Kalkatawi M."/>
            <person name="Stingl U."/>
            <person name="Bajic V.B."/>
        </authorList>
    </citation>
    <scope>NUCLEOTIDE SEQUENCE [LARGE SCALE GENOMIC DNA]</scope>
    <source>
        <strain evidence="4 5">SSD-17B</strain>
    </source>
</reference>
<dbReference type="InterPro" id="IPR005702">
    <property type="entry name" value="Wzc-like_C"/>
</dbReference>
<dbReference type="PANTHER" id="PTHR32309:SF13">
    <property type="entry name" value="FERRIC ENTEROBACTIN TRANSPORT PROTEIN FEPE"/>
    <property type="match status" value="1"/>
</dbReference>
<dbReference type="GO" id="GO:0004713">
    <property type="term" value="F:protein tyrosine kinase activity"/>
    <property type="evidence" value="ECO:0007669"/>
    <property type="project" value="TreeGrafter"/>
</dbReference>
<keyword evidence="1" id="KW-0547">Nucleotide-binding</keyword>
<accession>U2DQS0</accession>
<proteinExistence type="predicted"/>
<dbReference type="PANTHER" id="PTHR32309">
    <property type="entry name" value="TYROSINE-PROTEIN KINASE"/>
    <property type="match status" value="1"/>
</dbReference>
<dbReference type="AlphaFoldDB" id="U2DQS0"/>
<dbReference type="eggNOG" id="COG0489">
    <property type="taxonomic scope" value="Bacteria"/>
</dbReference>
<evidence type="ECO:0000259" key="3">
    <source>
        <dbReference type="Pfam" id="PF01656"/>
    </source>
</evidence>
<keyword evidence="2" id="KW-0067">ATP-binding</keyword>
<dbReference type="SUPFAM" id="SSF52540">
    <property type="entry name" value="P-loop containing nucleoside triphosphate hydrolases"/>
    <property type="match status" value="1"/>
</dbReference>
<reference evidence="4 5" key="1">
    <citation type="journal article" date="2011" name="J. Bacteriol.">
        <title>Genome sequence of Haloplasma contractile, an unusual contractile bacterium from a deep-sea anoxic brine lake.</title>
        <authorList>
            <person name="Antunes A."/>
            <person name="Alam I."/>
            <person name="El Dorry H."/>
            <person name="Siam R."/>
            <person name="Robertson A."/>
            <person name="Bajic V.B."/>
            <person name="Stingl U."/>
        </authorList>
    </citation>
    <scope>NUCLEOTIDE SEQUENCE [LARGE SCALE GENOMIC DNA]</scope>
    <source>
        <strain evidence="4 5">SSD-17B</strain>
    </source>
</reference>
<keyword evidence="5" id="KW-1185">Reference proteome</keyword>
<evidence type="ECO:0000313" key="4">
    <source>
        <dbReference type="EMBL" id="ERJ10947.1"/>
    </source>
</evidence>
<dbReference type="GO" id="GO:0005524">
    <property type="term" value="F:ATP binding"/>
    <property type="evidence" value="ECO:0007669"/>
    <property type="project" value="UniProtKB-KW"/>
</dbReference>
<dbReference type="Proteomes" id="UP000005707">
    <property type="component" value="Unassembled WGS sequence"/>
</dbReference>
<feature type="domain" description="CobQ/CobB/MinD/ParA nucleotide binding" evidence="3">
    <location>
        <begin position="39"/>
        <end position="238"/>
    </location>
</feature>
<dbReference type="InterPro" id="IPR050445">
    <property type="entry name" value="Bact_polysacc_biosynth/exp"/>
</dbReference>
<protein>
    <submittedName>
        <fullName evidence="4">Capsular exopolysaccharide family protein</fullName>
    </submittedName>
</protein>
<dbReference type="FunCoup" id="U2DQS0">
    <property type="interactions" value="27"/>
</dbReference>
<evidence type="ECO:0000256" key="1">
    <source>
        <dbReference type="ARBA" id="ARBA00022741"/>
    </source>
</evidence>
<dbReference type="GO" id="GO:0005886">
    <property type="term" value="C:plasma membrane"/>
    <property type="evidence" value="ECO:0007669"/>
    <property type="project" value="TreeGrafter"/>
</dbReference>
<dbReference type="Gene3D" id="3.40.50.300">
    <property type="entry name" value="P-loop containing nucleotide triphosphate hydrolases"/>
    <property type="match status" value="1"/>
</dbReference>
<name>U2DQS0_9MOLU</name>
<evidence type="ECO:0000313" key="5">
    <source>
        <dbReference type="Proteomes" id="UP000005707"/>
    </source>
</evidence>
<dbReference type="CDD" id="cd05387">
    <property type="entry name" value="BY-kinase"/>
    <property type="match status" value="1"/>
</dbReference>
<dbReference type="NCBIfam" id="TIGR01007">
    <property type="entry name" value="eps_fam"/>
    <property type="match status" value="1"/>
</dbReference>
<evidence type="ECO:0000256" key="2">
    <source>
        <dbReference type="ARBA" id="ARBA00022840"/>
    </source>
</evidence>
<dbReference type="STRING" id="1033810.HLPCO_003070"/>